<dbReference type="EMBL" id="AOHZ01000075">
    <property type="protein sequence ID" value="ELY52569.1"/>
    <property type="molecule type" value="Genomic_DNA"/>
</dbReference>
<dbReference type="Pfam" id="PF23378">
    <property type="entry name" value="DUF7095"/>
    <property type="match status" value="1"/>
</dbReference>
<dbReference type="STRING" id="1227499.C493_16010"/>
<dbReference type="eggNOG" id="arCOG04683">
    <property type="taxonomic scope" value="Archaea"/>
</dbReference>
<dbReference type="AlphaFoldDB" id="L9WSX2"/>
<dbReference type="InterPro" id="IPR055521">
    <property type="entry name" value="DUF7095"/>
</dbReference>
<gene>
    <name evidence="1" type="ORF">C493_16010</name>
</gene>
<dbReference type="PATRIC" id="fig|1227499.3.peg.3281"/>
<dbReference type="Proteomes" id="UP000011602">
    <property type="component" value="Unassembled WGS sequence"/>
</dbReference>
<sequence length="223" mass="24660">MSERGFARRDAVDRLERLVDTVEEERMPVPVREVWAVGDVALGLDPVERLDVYLTKDVLLRDDSDSSATDADAVADEYDVAGIGQSVRADWAADHPDAIRANANGHAAPEKCLAAHLLADDEPIHLEVCNASFEDNVTQRLRGAKLREDYTQLLDPRGVCLWADGTRSDEAFRKLRESELALPTLSSALEMLGLEDEEAETAAKELHAWREQQEGVTVRGDVV</sequence>
<comment type="caution">
    <text evidence="1">The sequence shown here is derived from an EMBL/GenBank/DDBJ whole genome shotgun (WGS) entry which is preliminary data.</text>
</comment>
<dbReference type="OrthoDB" id="338759at2157"/>
<proteinExistence type="predicted"/>
<protein>
    <submittedName>
        <fullName evidence="1">Uncharacterized protein</fullName>
    </submittedName>
</protein>
<dbReference type="RefSeq" id="WP_007260466.1">
    <property type="nucleotide sequence ID" value="NZ_AOHZ01000075.1"/>
</dbReference>
<reference evidence="1 2" key="1">
    <citation type="journal article" date="2014" name="PLoS Genet.">
        <title>Phylogenetically driven sequencing of extremely halophilic archaea reveals strategies for static and dynamic osmo-response.</title>
        <authorList>
            <person name="Becker E.A."/>
            <person name="Seitzer P.M."/>
            <person name="Tritt A."/>
            <person name="Larsen D."/>
            <person name="Krusor M."/>
            <person name="Yao A.I."/>
            <person name="Wu D."/>
            <person name="Madern D."/>
            <person name="Eisen J.A."/>
            <person name="Darling A.E."/>
            <person name="Facciotti M.T."/>
        </authorList>
    </citation>
    <scope>NUCLEOTIDE SEQUENCE [LARGE SCALE GENOMIC DNA]</scope>
    <source>
        <strain evidence="1 2">JCM 12255</strain>
    </source>
</reference>
<evidence type="ECO:0000313" key="1">
    <source>
        <dbReference type="EMBL" id="ELY52569.1"/>
    </source>
</evidence>
<name>L9WSX2_9EURY</name>
<accession>L9WSX2</accession>
<evidence type="ECO:0000313" key="2">
    <source>
        <dbReference type="Proteomes" id="UP000011602"/>
    </source>
</evidence>
<keyword evidence="2" id="KW-1185">Reference proteome</keyword>
<organism evidence="1 2">
    <name type="scientific">Natronolimnohabitans innermongolicus JCM 12255</name>
    <dbReference type="NCBI Taxonomy" id="1227499"/>
    <lineage>
        <taxon>Archaea</taxon>
        <taxon>Methanobacteriati</taxon>
        <taxon>Methanobacteriota</taxon>
        <taxon>Stenosarchaea group</taxon>
        <taxon>Halobacteria</taxon>
        <taxon>Halobacteriales</taxon>
        <taxon>Natrialbaceae</taxon>
        <taxon>Natronolimnohabitans</taxon>
    </lineage>
</organism>